<dbReference type="InterPro" id="IPR022628">
    <property type="entry name" value="S-AdoMet_synt_N"/>
</dbReference>
<dbReference type="UniPathway" id="UPA00315">
    <property type="reaction ID" value="UER00080"/>
</dbReference>
<evidence type="ECO:0000256" key="15">
    <source>
        <dbReference type="ARBA" id="ARBA00022958"/>
    </source>
</evidence>
<keyword evidence="10 17" id="KW-0808">Transferase</keyword>
<evidence type="ECO:0000256" key="13">
    <source>
        <dbReference type="ARBA" id="ARBA00022840"/>
    </source>
</evidence>
<evidence type="ECO:0000256" key="16">
    <source>
        <dbReference type="ARBA" id="ARBA00023285"/>
    </source>
</evidence>
<evidence type="ECO:0000256" key="18">
    <source>
        <dbReference type="RuleBase" id="RU004462"/>
    </source>
</evidence>
<keyword evidence="14 17" id="KW-0460">Magnesium</keyword>
<dbReference type="InterPro" id="IPR002133">
    <property type="entry name" value="S-AdoMet_synthetase"/>
</dbReference>
<evidence type="ECO:0000256" key="4">
    <source>
        <dbReference type="ARBA" id="ARBA00005224"/>
    </source>
</evidence>
<comment type="cofactor">
    <cofactor evidence="1">
        <name>Co(2+)</name>
        <dbReference type="ChEBI" id="CHEBI:48828"/>
    </cofactor>
</comment>
<evidence type="ECO:0000256" key="14">
    <source>
        <dbReference type="ARBA" id="ARBA00022842"/>
    </source>
</evidence>
<dbReference type="Proteomes" id="UP000256970">
    <property type="component" value="Unassembled WGS sequence"/>
</dbReference>
<dbReference type="InterPro" id="IPR022629">
    <property type="entry name" value="S-AdoMet_synt_central"/>
</dbReference>
<keyword evidence="15 17" id="KW-0630">Potassium</keyword>
<dbReference type="FunFam" id="3.30.300.10:FF:000004">
    <property type="entry name" value="S-adenosylmethionine synthase"/>
    <property type="match status" value="1"/>
</dbReference>
<keyword evidence="9 17" id="KW-0554">One-carbon metabolism</keyword>
<dbReference type="HAMAP" id="MF_00086">
    <property type="entry name" value="S_AdoMet_synth1"/>
    <property type="match status" value="1"/>
</dbReference>
<keyword evidence="12 17" id="KW-0547">Nucleotide-binding</keyword>
<comment type="function">
    <text evidence="17">Catalyzes the formation of S-adenosylmethionine from methionine and ATP.</text>
</comment>
<feature type="domain" description="S-adenosylmethionine synthetase N-terminal" evidence="19">
    <location>
        <begin position="42"/>
        <end position="138"/>
    </location>
</feature>
<evidence type="ECO:0000256" key="5">
    <source>
        <dbReference type="ARBA" id="ARBA00009685"/>
    </source>
</evidence>
<dbReference type="AlphaFoldDB" id="A0A383W3Y0"/>
<dbReference type="CDD" id="cd18079">
    <property type="entry name" value="S-AdoMet_synt"/>
    <property type="match status" value="1"/>
</dbReference>
<dbReference type="GO" id="GO:0006730">
    <property type="term" value="P:one-carbon metabolic process"/>
    <property type="evidence" value="ECO:0007669"/>
    <property type="project" value="UniProtKB-KW"/>
</dbReference>
<evidence type="ECO:0000259" key="20">
    <source>
        <dbReference type="Pfam" id="PF02772"/>
    </source>
</evidence>
<feature type="domain" description="S-adenosylmethionine synthetase C-terminal" evidence="21">
    <location>
        <begin position="278"/>
        <end position="421"/>
    </location>
</feature>
<dbReference type="Pfam" id="PF02773">
    <property type="entry name" value="S-AdoMet_synt_C"/>
    <property type="match status" value="1"/>
</dbReference>
<comment type="cofactor">
    <cofactor evidence="2">
        <name>Mg(2+)</name>
        <dbReference type="ChEBI" id="CHEBI:18420"/>
    </cofactor>
</comment>
<feature type="domain" description="S-adenosylmethionine synthetase central" evidence="20">
    <location>
        <begin position="155"/>
        <end position="276"/>
    </location>
</feature>
<dbReference type="GO" id="GO:0004478">
    <property type="term" value="F:methionine adenosyltransferase activity"/>
    <property type="evidence" value="ECO:0007669"/>
    <property type="project" value="UniProtKB-EC"/>
</dbReference>
<evidence type="ECO:0000256" key="8">
    <source>
        <dbReference type="ARBA" id="ARBA00022490"/>
    </source>
</evidence>
<dbReference type="NCBIfam" id="TIGR01034">
    <property type="entry name" value="metK"/>
    <property type="match status" value="1"/>
</dbReference>
<evidence type="ECO:0000256" key="7">
    <source>
        <dbReference type="ARBA" id="ARBA00020319"/>
    </source>
</evidence>
<dbReference type="SUPFAM" id="SSF55973">
    <property type="entry name" value="S-adenosylmethionine synthetase"/>
    <property type="match status" value="3"/>
</dbReference>
<dbReference type="GO" id="GO:0005737">
    <property type="term" value="C:cytoplasm"/>
    <property type="evidence" value="ECO:0007669"/>
    <property type="project" value="UniProtKB-SubCell"/>
</dbReference>
<dbReference type="GO" id="GO:0046872">
    <property type="term" value="F:metal ion binding"/>
    <property type="evidence" value="ECO:0007669"/>
    <property type="project" value="UniProtKB-KW"/>
</dbReference>
<dbReference type="PIRSF" id="PIRSF000497">
    <property type="entry name" value="MAT"/>
    <property type="match status" value="1"/>
</dbReference>
<comment type="similarity">
    <text evidence="5 18">Belongs to the AdoMet synthase family.</text>
</comment>
<organism evidence="22 23">
    <name type="scientific">Tetradesmus obliquus</name>
    <name type="common">Green alga</name>
    <name type="synonym">Acutodesmus obliquus</name>
    <dbReference type="NCBI Taxonomy" id="3088"/>
    <lineage>
        <taxon>Eukaryota</taxon>
        <taxon>Viridiplantae</taxon>
        <taxon>Chlorophyta</taxon>
        <taxon>core chlorophytes</taxon>
        <taxon>Chlorophyceae</taxon>
        <taxon>CS clade</taxon>
        <taxon>Sphaeropleales</taxon>
        <taxon>Scenedesmaceae</taxon>
        <taxon>Tetradesmus</taxon>
    </lineage>
</organism>
<dbReference type="InterPro" id="IPR022630">
    <property type="entry name" value="S-AdoMet_synt_C"/>
</dbReference>
<evidence type="ECO:0000259" key="19">
    <source>
        <dbReference type="Pfam" id="PF00438"/>
    </source>
</evidence>
<dbReference type="GO" id="GO:0006556">
    <property type="term" value="P:S-adenosylmethionine biosynthetic process"/>
    <property type="evidence" value="ECO:0007669"/>
    <property type="project" value="UniProtKB-UniPathway"/>
</dbReference>
<evidence type="ECO:0000256" key="6">
    <source>
        <dbReference type="ARBA" id="ARBA00012828"/>
    </source>
</evidence>
<reference evidence="22 23" key="1">
    <citation type="submission" date="2016-10" db="EMBL/GenBank/DDBJ databases">
        <authorList>
            <person name="Cai Z."/>
        </authorList>
    </citation>
    <scope>NUCLEOTIDE SEQUENCE [LARGE SCALE GENOMIC DNA]</scope>
</reference>
<keyword evidence="13 17" id="KW-0067">ATP-binding</keyword>
<dbReference type="Gene3D" id="3.30.300.10">
    <property type="match status" value="3"/>
</dbReference>
<dbReference type="FunFam" id="3.30.300.10:FF:000011">
    <property type="entry name" value="S-adenosylmethionine synthase"/>
    <property type="match status" value="1"/>
</dbReference>
<keyword evidence="23" id="KW-1185">Reference proteome</keyword>
<comment type="catalytic activity">
    <reaction evidence="17">
        <text>L-methionine + ATP + H2O = S-adenosyl-L-methionine + phosphate + diphosphate</text>
        <dbReference type="Rhea" id="RHEA:21080"/>
        <dbReference type="ChEBI" id="CHEBI:15377"/>
        <dbReference type="ChEBI" id="CHEBI:30616"/>
        <dbReference type="ChEBI" id="CHEBI:33019"/>
        <dbReference type="ChEBI" id="CHEBI:43474"/>
        <dbReference type="ChEBI" id="CHEBI:57844"/>
        <dbReference type="ChEBI" id="CHEBI:59789"/>
        <dbReference type="EC" id="2.5.1.6"/>
    </reaction>
</comment>
<dbReference type="Pfam" id="PF02772">
    <property type="entry name" value="S-AdoMet_synt_M"/>
    <property type="match status" value="1"/>
</dbReference>
<dbReference type="PROSITE" id="PS00376">
    <property type="entry name" value="ADOMET_SYNTHASE_1"/>
    <property type="match status" value="1"/>
</dbReference>
<dbReference type="PROSITE" id="PS00377">
    <property type="entry name" value="ADOMET_SYNTHASE_2"/>
    <property type="match status" value="1"/>
</dbReference>
<evidence type="ECO:0000259" key="21">
    <source>
        <dbReference type="Pfam" id="PF02773"/>
    </source>
</evidence>
<dbReference type="FunFam" id="3.30.300.10:FF:000003">
    <property type="entry name" value="S-adenosylmethionine synthase"/>
    <property type="match status" value="1"/>
</dbReference>
<dbReference type="GO" id="GO:0005524">
    <property type="term" value="F:ATP binding"/>
    <property type="evidence" value="ECO:0007669"/>
    <property type="project" value="UniProtKB-KW"/>
</dbReference>
<dbReference type="Pfam" id="PF00438">
    <property type="entry name" value="S-AdoMet_synt_N"/>
    <property type="match status" value="1"/>
</dbReference>
<evidence type="ECO:0000313" key="23">
    <source>
        <dbReference type="Proteomes" id="UP000256970"/>
    </source>
</evidence>
<keyword evidence="16" id="KW-0170">Cobalt</keyword>
<gene>
    <name evidence="22" type="ORF">BQ4739_LOCUS11935</name>
</gene>
<evidence type="ECO:0000256" key="2">
    <source>
        <dbReference type="ARBA" id="ARBA00001946"/>
    </source>
</evidence>
<dbReference type="InterPro" id="IPR022631">
    <property type="entry name" value="ADOMET_SYNTHASE_CS"/>
</dbReference>
<accession>A0A383W3Y0</accession>
<dbReference type="PANTHER" id="PTHR11964">
    <property type="entry name" value="S-ADENOSYLMETHIONINE SYNTHETASE"/>
    <property type="match status" value="1"/>
</dbReference>
<keyword evidence="8" id="KW-0963">Cytoplasm</keyword>
<dbReference type="EC" id="2.5.1.6" evidence="6 17"/>
<comment type="cofactor">
    <cofactor evidence="17">
        <name>Mn(2+)</name>
        <dbReference type="ChEBI" id="CHEBI:29035"/>
    </cofactor>
    <cofactor evidence="17">
        <name>Mg(2+)</name>
        <dbReference type="ChEBI" id="CHEBI:18420"/>
    </cofactor>
    <cofactor evidence="17">
        <name>Co(2+)</name>
        <dbReference type="ChEBI" id="CHEBI:48828"/>
    </cofactor>
    <text evidence="17">Binds 2 divalent ions per subunit. The metal ions interact primarily with the substrate. Can utilize magnesium, manganese or cobalt (in vitro).</text>
</comment>
<sequence length="426" mass="46104">MGSGALAPLGSPHALLQYSSSGSSRRAYARPPHAVASSPHTFLYTSESVTEGHPDKMCDQVSDAVLDACLAQDPSSKVACETAVKDNFMLVFGEITSRAEVDYAAVARQACRDIGYTSHDLGFDADSAEVKVLVQQQVPEIAQSVHGMGHKAPEDIGAGDQGHMFGYACDETPELMPLTHQLASQLAMRLAEVRKQGMCPWARPDGKTQVTVEYLRDGGHLVPQRVHTVLISAQHSPDISHAEVQRELMQHVIQPVIPAQFLTDQTEFYLNPSHSFILGGPCGDAGLTGRKIIVDTYGGWGAHGGGAFSGKDPTKVDRSGAYIARQAAKSVVAAGLAQRCLVQVSYGIGLPEPLSVYVDTYRTGSVPDEEIQAAVLRTFDFRPGLIIKQLDLQRGGNRRYQKTAAYGHFGRNHDPDFSWEQVVPLR</sequence>
<evidence type="ECO:0000313" key="22">
    <source>
        <dbReference type="EMBL" id="SZX71822.1"/>
    </source>
</evidence>
<dbReference type="EMBL" id="FNXT01001080">
    <property type="protein sequence ID" value="SZX71822.1"/>
    <property type="molecule type" value="Genomic_DNA"/>
</dbReference>
<comment type="pathway">
    <text evidence="4 17">Amino-acid biosynthesis; S-adenosyl-L-methionine biosynthesis; S-adenosyl-L-methionine from L-methionine: step 1/1.</text>
</comment>
<evidence type="ECO:0000256" key="17">
    <source>
        <dbReference type="RuleBase" id="RU000541"/>
    </source>
</evidence>
<proteinExistence type="inferred from homology"/>
<protein>
    <recommendedName>
        <fullName evidence="7 17">S-adenosylmethionine synthase</fullName>
        <ecNumber evidence="6 17">2.5.1.6</ecNumber>
    </recommendedName>
</protein>
<evidence type="ECO:0000256" key="11">
    <source>
        <dbReference type="ARBA" id="ARBA00022723"/>
    </source>
</evidence>
<keyword evidence="11 17" id="KW-0479">Metal-binding</keyword>
<evidence type="ECO:0000256" key="9">
    <source>
        <dbReference type="ARBA" id="ARBA00022563"/>
    </source>
</evidence>
<dbReference type="InterPro" id="IPR022636">
    <property type="entry name" value="S-AdoMet_synthetase_sfam"/>
</dbReference>
<evidence type="ECO:0000256" key="3">
    <source>
        <dbReference type="ARBA" id="ARBA00004496"/>
    </source>
</evidence>
<dbReference type="STRING" id="3088.A0A383W3Y0"/>
<evidence type="ECO:0000256" key="12">
    <source>
        <dbReference type="ARBA" id="ARBA00022741"/>
    </source>
</evidence>
<comment type="cofactor">
    <cofactor evidence="17">
        <name>K(+)</name>
        <dbReference type="ChEBI" id="CHEBI:29103"/>
    </cofactor>
    <text evidence="17">Binds 1 potassium ion per subunit. The potassium ion interacts primarily with the substrate.</text>
</comment>
<evidence type="ECO:0000256" key="1">
    <source>
        <dbReference type="ARBA" id="ARBA00001941"/>
    </source>
</evidence>
<evidence type="ECO:0000256" key="10">
    <source>
        <dbReference type="ARBA" id="ARBA00022679"/>
    </source>
</evidence>
<comment type="subcellular location">
    <subcellularLocation>
        <location evidence="3">Cytoplasm</location>
    </subcellularLocation>
</comment>
<name>A0A383W3Y0_TETOB</name>